<keyword evidence="1" id="KW-0378">Hydrolase</keyword>
<dbReference type="SUPFAM" id="SSF53187">
    <property type="entry name" value="Zn-dependent exopeptidases"/>
    <property type="match status" value="1"/>
</dbReference>
<proteinExistence type="predicted"/>
<comment type="caution">
    <text evidence="4">The sequence shown here is derived from an EMBL/GenBank/DDBJ whole genome shotgun (WGS) entry which is preliminary data.</text>
</comment>
<evidence type="ECO:0000259" key="3">
    <source>
        <dbReference type="Pfam" id="PF07687"/>
    </source>
</evidence>
<dbReference type="Pfam" id="PF07687">
    <property type="entry name" value="M20_dimer"/>
    <property type="match status" value="1"/>
</dbReference>
<dbReference type="InterPro" id="IPR002933">
    <property type="entry name" value="Peptidase_M20"/>
</dbReference>
<dbReference type="Proteomes" id="UP000614982">
    <property type="component" value="Unassembled WGS sequence"/>
</dbReference>
<reference evidence="4 5" key="1">
    <citation type="submission" date="2020-05" db="EMBL/GenBank/DDBJ databases">
        <title>Genetic diversity of Pseudomonas cichorii.</title>
        <authorList>
            <person name="Tani S."/>
            <person name="Yagi H."/>
            <person name="Hashimoto S."/>
            <person name="Iiyama K."/>
            <person name="Furuya N."/>
        </authorList>
    </citation>
    <scope>NUCLEOTIDE SEQUENCE [LARGE SCALE GENOMIC DNA]</scope>
    <source>
        <strain evidence="4 5">LMG 2162</strain>
    </source>
</reference>
<evidence type="ECO:0000256" key="1">
    <source>
        <dbReference type="ARBA" id="ARBA00022801"/>
    </source>
</evidence>
<dbReference type="NCBIfam" id="TIGR01891">
    <property type="entry name" value="amidohydrolases"/>
    <property type="match status" value="1"/>
</dbReference>
<dbReference type="InterPro" id="IPR017439">
    <property type="entry name" value="Amidohydrolase"/>
</dbReference>
<evidence type="ECO:0000313" key="5">
    <source>
        <dbReference type="Proteomes" id="UP000614982"/>
    </source>
</evidence>
<evidence type="ECO:0000256" key="2">
    <source>
        <dbReference type="SAM" id="SignalP"/>
    </source>
</evidence>
<organism evidence="4 5">
    <name type="scientific">Pseudomonas cichorii</name>
    <dbReference type="NCBI Taxonomy" id="36746"/>
    <lineage>
        <taxon>Bacteria</taxon>
        <taxon>Pseudomonadati</taxon>
        <taxon>Pseudomonadota</taxon>
        <taxon>Gammaproteobacteria</taxon>
        <taxon>Pseudomonadales</taxon>
        <taxon>Pseudomonadaceae</taxon>
        <taxon>Pseudomonas</taxon>
    </lineage>
</organism>
<feature type="domain" description="Peptidase M20 dimerisation" evidence="3">
    <location>
        <begin position="239"/>
        <end position="336"/>
    </location>
</feature>
<dbReference type="InterPro" id="IPR036264">
    <property type="entry name" value="Bact_exopeptidase_dim_dom"/>
</dbReference>
<name>A0ABQ1DRR9_PSECI</name>
<dbReference type="SUPFAM" id="SSF55031">
    <property type="entry name" value="Bacterial exopeptidase dimerisation domain"/>
    <property type="match status" value="1"/>
</dbReference>
<dbReference type="Pfam" id="PF01546">
    <property type="entry name" value="Peptidase_M20"/>
    <property type="match status" value="1"/>
</dbReference>
<dbReference type="Gene3D" id="3.30.70.360">
    <property type="match status" value="1"/>
</dbReference>
<dbReference type="PIRSF" id="PIRSF005962">
    <property type="entry name" value="Pept_M20D_amidohydro"/>
    <property type="match status" value="1"/>
</dbReference>
<feature type="chain" id="PRO_5046337143" evidence="2">
    <location>
        <begin position="29"/>
        <end position="448"/>
    </location>
</feature>
<dbReference type="InterPro" id="IPR011650">
    <property type="entry name" value="Peptidase_M20_dimer"/>
</dbReference>
<feature type="signal peptide" evidence="2">
    <location>
        <begin position="1"/>
        <end position="28"/>
    </location>
</feature>
<dbReference type="GeneID" id="93659472"/>
<sequence>MQPNRKPCAPLIAGASLLLTLLSSQVRAAEPAAWADLDAQIARVLPGVIELRHDIHQHPELGNREFNTSKRIAERLRELGLEVQTGIAHTGVVGVLRGGKPGPVVAIRAEMDALPLIEQTGLPYASTVRVQDQSGDFRTRGKEVGVMHACGHDAHMAMALGVAEVLAAHRSELPGTLKLIFQPAEEGPPLGEKGGAQLMIEQGVLTHPAPAVIFGLHVTAGTAGTFTLSRNRTTAAADTFVARIKGRQTHAAFPWTGIDPVPVAAQTILAWQTIPSRQSNLSLLPAPVISVGRIEAGDRHNIIPAEVRLEGSIRTVSDEQREDVLMRMRRTAEKIAEASGATAEIDYLPGNYRAGHNDTALVDRLLPVLQEVSTTPVKIDNGTYGADDFAEYARQIPGIFMRMGVTPPALEGKAVWPTHSPGFTVDDPSLAVGIRALSRMTLRYMAGG</sequence>
<dbReference type="RefSeq" id="WP_025260366.1">
    <property type="nucleotide sequence ID" value="NZ_BLWA01000011.1"/>
</dbReference>
<accession>A0ABQ1DRR9</accession>
<protein>
    <submittedName>
        <fullName evidence="4">N-acyl-L-amino acid amidohydrolase</fullName>
    </submittedName>
</protein>
<evidence type="ECO:0000313" key="4">
    <source>
        <dbReference type="EMBL" id="GFM93719.1"/>
    </source>
</evidence>
<dbReference type="PANTHER" id="PTHR11014:SF63">
    <property type="entry name" value="METALLOPEPTIDASE, PUTATIVE (AFU_ORTHOLOGUE AFUA_6G09600)-RELATED"/>
    <property type="match status" value="1"/>
</dbReference>
<gene>
    <name evidence="4" type="primary">amaA</name>
    <name evidence="4" type="ORF">PSCICP_36910</name>
</gene>
<dbReference type="EMBL" id="BLWA01000011">
    <property type="protein sequence ID" value="GFM93719.1"/>
    <property type="molecule type" value="Genomic_DNA"/>
</dbReference>
<keyword evidence="5" id="KW-1185">Reference proteome</keyword>
<dbReference type="Gene3D" id="3.40.630.10">
    <property type="entry name" value="Zn peptidases"/>
    <property type="match status" value="1"/>
</dbReference>
<keyword evidence="2" id="KW-0732">Signal</keyword>
<dbReference type="PANTHER" id="PTHR11014">
    <property type="entry name" value="PEPTIDASE M20 FAMILY MEMBER"/>
    <property type="match status" value="1"/>
</dbReference>